<feature type="region of interest" description="Disordered" evidence="5">
    <location>
        <begin position="60"/>
        <end position="143"/>
    </location>
</feature>
<dbReference type="GO" id="GO:0005730">
    <property type="term" value="C:nucleolus"/>
    <property type="evidence" value="ECO:0007669"/>
    <property type="project" value="UniProtKB-SubCell"/>
</dbReference>
<comment type="subcellular location">
    <subcellularLocation>
        <location evidence="1">Nucleus</location>
        <location evidence="1">Nucleolus</location>
    </subcellularLocation>
</comment>
<dbReference type="PANTHER" id="PTHR13243:SF1">
    <property type="entry name" value="NUCLEOLAR PROTEIN 16"/>
    <property type="match status" value="1"/>
</dbReference>
<evidence type="ECO:0000256" key="1">
    <source>
        <dbReference type="ARBA" id="ARBA00004604"/>
    </source>
</evidence>
<evidence type="ECO:0000313" key="7">
    <source>
        <dbReference type="Proteomes" id="UP000736164"/>
    </source>
</evidence>
<name>A0A8J7NXN6_ATRSP</name>
<feature type="non-terminal residue" evidence="6">
    <location>
        <position position="305"/>
    </location>
</feature>
<dbReference type="EMBL" id="JAAWVO010052143">
    <property type="protein sequence ID" value="MBN3320601.1"/>
    <property type="molecule type" value="Genomic_DNA"/>
</dbReference>
<comment type="caution">
    <text evidence="6">The sequence shown here is derived from an EMBL/GenBank/DDBJ whole genome shotgun (WGS) entry which is preliminary data.</text>
</comment>
<proteinExistence type="inferred from homology"/>
<organism evidence="6 7">
    <name type="scientific">Atractosteus spatula</name>
    <name type="common">Alligator gar</name>
    <name type="synonym">Lepisosteus spatula</name>
    <dbReference type="NCBI Taxonomy" id="7917"/>
    <lineage>
        <taxon>Eukaryota</taxon>
        <taxon>Metazoa</taxon>
        <taxon>Chordata</taxon>
        <taxon>Craniata</taxon>
        <taxon>Vertebrata</taxon>
        <taxon>Euteleostomi</taxon>
        <taxon>Actinopterygii</taxon>
        <taxon>Neopterygii</taxon>
        <taxon>Holostei</taxon>
        <taxon>Semionotiformes</taxon>
        <taxon>Lepisosteidae</taxon>
        <taxon>Atractosteus</taxon>
    </lineage>
</organism>
<dbReference type="InterPro" id="IPR019002">
    <property type="entry name" value="Ribosome_biogenesis_Nop16"/>
</dbReference>
<dbReference type="Proteomes" id="UP000736164">
    <property type="component" value="Unassembled WGS sequence"/>
</dbReference>
<dbReference type="GO" id="GO:0042273">
    <property type="term" value="P:ribosomal large subunit biogenesis"/>
    <property type="evidence" value="ECO:0007669"/>
    <property type="project" value="TreeGrafter"/>
</dbReference>
<reference evidence="6" key="1">
    <citation type="journal article" date="2021" name="Cell">
        <title>Tracing the genetic footprints of vertebrate landing in non-teleost ray-finned fishes.</title>
        <authorList>
            <person name="Bi X."/>
            <person name="Wang K."/>
            <person name="Yang L."/>
            <person name="Pan H."/>
            <person name="Jiang H."/>
            <person name="Wei Q."/>
            <person name="Fang M."/>
            <person name="Yu H."/>
            <person name="Zhu C."/>
            <person name="Cai Y."/>
            <person name="He Y."/>
            <person name="Gan X."/>
            <person name="Zeng H."/>
            <person name="Yu D."/>
            <person name="Zhu Y."/>
            <person name="Jiang H."/>
            <person name="Qiu Q."/>
            <person name="Yang H."/>
            <person name="Zhang Y.E."/>
            <person name="Wang W."/>
            <person name="Zhu M."/>
            <person name="He S."/>
            <person name="Zhang G."/>
        </authorList>
    </citation>
    <scope>NUCLEOTIDE SEQUENCE</scope>
    <source>
        <strain evidence="6">Allg_001</strain>
    </source>
</reference>
<feature type="compositionally biased region" description="Basic and acidic residues" evidence="5">
    <location>
        <begin position="108"/>
        <end position="134"/>
    </location>
</feature>
<evidence type="ECO:0000256" key="5">
    <source>
        <dbReference type="SAM" id="MobiDB-lite"/>
    </source>
</evidence>
<protein>
    <recommendedName>
        <fullName evidence="3">Nucleolar protein 16</fullName>
    </recommendedName>
</protein>
<evidence type="ECO:0000256" key="3">
    <source>
        <dbReference type="ARBA" id="ARBA00015522"/>
    </source>
</evidence>
<dbReference type="AlphaFoldDB" id="A0A8J7NXN6"/>
<keyword evidence="7" id="KW-1185">Reference proteome</keyword>
<feature type="non-terminal residue" evidence="6">
    <location>
        <position position="1"/>
    </location>
</feature>
<evidence type="ECO:0000256" key="2">
    <source>
        <dbReference type="ARBA" id="ARBA00008479"/>
    </source>
</evidence>
<feature type="compositionally biased region" description="Basic and acidic residues" evidence="5">
    <location>
        <begin position="89"/>
        <end position="101"/>
    </location>
</feature>
<keyword evidence="4" id="KW-0539">Nucleus</keyword>
<gene>
    <name evidence="6" type="primary">Nop16</name>
    <name evidence="6" type="ORF">GTO95_0017216</name>
</gene>
<comment type="similarity">
    <text evidence="2">Belongs to the NOP16 family.</text>
</comment>
<sequence length="305" mass="34906">MARWGREVMLEAMILDDNRISQIPSQLFKGLQSLFFLGGSRRSSLSAFSGFLQSRRSLARNHAPPADQGALRLNGAERSGAPPIPQLPRAREAGQISRDHAPLMNNKQGERLRVKGRAESRDEVKHVKENEMPKAKKSSRRKKFDYTQNRKKLKLKFKKAAAPRIECAQIRNAWDDKKSVTQNLKEMGLAFDPNRSLPIQKAKVTAVEAGVSEAHSATVKKPYVLNELAAEASLPSKNTRTLSSDMIEYVQYMIQQHNDNYKEMAKDEKNYYQDTPKQIKRKVELYRRYHPEEYAAFMDSLSDRK</sequence>
<dbReference type="Pfam" id="PF09420">
    <property type="entry name" value="Nop16"/>
    <property type="match status" value="1"/>
</dbReference>
<evidence type="ECO:0000313" key="6">
    <source>
        <dbReference type="EMBL" id="MBN3320601.1"/>
    </source>
</evidence>
<evidence type="ECO:0000256" key="4">
    <source>
        <dbReference type="ARBA" id="ARBA00023242"/>
    </source>
</evidence>
<accession>A0A8J7NXN6</accession>
<dbReference type="PANTHER" id="PTHR13243">
    <property type="entry name" value="HSPC111 PROTEIN-RELATED"/>
    <property type="match status" value="1"/>
</dbReference>